<keyword evidence="1" id="KW-0732">Signal</keyword>
<proteinExistence type="predicted"/>
<protein>
    <recommendedName>
        <fullName evidence="4">Mig1 protein</fullName>
    </recommendedName>
</protein>
<evidence type="ECO:0000313" key="2">
    <source>
        <dbReference type="EMBL" id="ETS60033.1"/>
    </source>
</evidence>
<evidence type="ECO:0000256" key="1">
    <source>
        <dbReference type="SAM" id="SignalP"/>
    </source>
</evidence>
<name>W3VEG3_MOEAP</name>
<dbReference type="HOGENOM" id="CLU_111242_1_0_1"/>
<dbReference type="AlphaFoldDB" id="W3VEG3"/>
<sequence length="193" mass="21959">MVAMYIQLLSVALLMTGTRAAISAPHVVAPPSRPARRSCAPHTKLLPRNAEYRTHCDGDTPTGGDLKWPCFTFWSDYLGDVVASTDDPKADPDKDIFLVKNGFLEDFTIRDPTKPFSLTWDGQATLSYKGYKKESGCYTIQLSRQKDTNLRIWVSDEDNKERKVDTLHHENPDPVEICTKWAHFHVKYDGLEW</sequence>
<feature type="chain" id="PRO_5004834397" description="Mig1 protein" evidence="1">
    <location>
        <begin position="21"/>
        <end position="193"/>
    </location>
</feature>
<dbReference type="Proteomes" id="UP000019462">
    <property type="component" value="Unassembled WGS sequence"/>
</dbReference>
<evidence type="ECO:0000313" key="3">
    <source>
        <dbReference type="Proteomes" id="UP000019462"/>
    </source>
</evidence>
<evidence type="ECO:0008006" key="4">
    <source>
        <dbReference type="Google" id="ProtNLM"/>
    </source>
</evidence>
<keyword evidence="3" id="KW-1185">Reference proteome</keyword>
<dbReference type="OrthoDB" id="2551482at2759"/>
<organism evidence="2 3">
    <name type="scientific">Moesziomyces aphidis</name>
    <name type="common">Pseudozyma aphidis</name>
    <dbReference type="NCBI Taxonomy" id="84754"/>
    <lineage>
        <taxon>Eukaryota</taxon>
        <taxon>Fungi</taxon>
        <taxon>Dikarya</taxon>
        <taxon>Basidiomycota</taxon>
        <taxon>Ustilaginomycotina</taxon>
        <taxon>Ustilaginomycetes</taxon>
        <taxon>Ustilaginales</taxon>
        <taxon>Ustilaginaceae</taxon>
        <taxon>Moesziomyces</taxon>
    </lineage>
</organism>
<gene>
    <name evidence="2" type="ORF">PaG_06025</name>
</gene>
<reference evidence="2 3" key="1">
    <citation type="journal article" date="2014" name="Genome Announc.">
        <title>Genome sequence of the basidiomycetous fungus Pseudozyma aphidis DSM70725, an efficient producer of biosurfactant mannosylerythritol lipids.</title>
        <authorList>
            <person name="Lorenz S."/>
            <person name="Guenther M."/>
            <person name="Grumaz C."/>
            <person name="Rupp S."/>
            <person name="Zibek S."/>
            <person name="Sohn K."/>
        </authorList>
    </citation>
    <scope>NUCLEOTIDE SEQUENCE [LARGE SCALE GENOMIC DNA]</scope>
    <source>
        <strain evidence="3">ATCC 32657 / CBS 517.83 / DSM 70725 / JCM 10318 / NBRC 10182 / NRRL Y-7954 / St-0401</strain>
    </source>
</reference>
<dbReference type="EMBL" id="AWNI01000039">
    <property type="protein sequence ID" value="ETS60033.1"/>
    <property type="molecule type" value="Genomic_DNA"/>
</dbReference>
<accession>W3VEG3</accession>
<feature type="signal peptide" evidence="1">
    <location>
        <begin position="1"/>
        <end position="20"/>
    </location>
</feature>
<comment type="caution">
    <text evidence="2">The sequence shown here is derived from an EMBL/GenBank/DDBJ whole genome shotgun (WGS) entry which is preliminary data.</text>
</comment>